<comment type="caution">
    <text evidence="2">The sequence shown here is derived from an EMBL/GenBank/DDBJ whole genome shotgun (WGS) entry which is preliminary data.</text>
</comment>
<protein>
    <submittedName>
        <fullName evidence="2">Uncharacterized protein</fullName>
    </submittedName>
</protein>
<sequence length="439" mass="48862">MTTVADFLRPPLGPLELGHVVVAKVSEHVQKKYDSSKSQKTRDADNSRFAPLADVRERWLEFDAEYISSQPSIAACLKRPCAVSWEPQIPRFARVVYSERQLEALFLQTLITRVNIALDKAIPPNEERIAILVGPGAFESVSAEASVQRLLPDWIVVQGDFDIGMEAYSHSLPVLKDLAREGKILAVGDTKLVRKGGGSDNASYTKACHHEFLRQLQDYCLNLYTRFGFILSNEELVVVQVMAAQEASPRKAEQRGLRSNGGHRLEPGLDSQGTDSLNSLNSMNQDGDDDAPMSEHNGRDEEEDDPFEYGLPPLLSPSRKRSLSPSRKRSHPPTSSETSPVAAALKRFQNASRSLWDTSSHQIPSSPGREASQASSSQGHSRYAPSVRDVEVGAIQIRSFDMKGWERERESPYRALFMLVMMIRASKLQQQPIHISLQA</sequence>
<accession>A0A0F9X8Y3</accession>
<evidence type="ECO:0000313" key="3">
    <source>
        <dbReference type="Proteomes" id="UP000034112"/>
    </source>
</evidence>
<proteinExistence type="predicted"/>
<dbReference type="AlphaFoldDB" id="A0A0F9X8Y3"/>
<evidence type="ECO:0000313" key="2">
    <source>
        <dbReference type="EMBL" id="KKO97232.1"/>
    </source>
</evidence>
<dbReference type="Proteomes" id="UP000034112">
    <property type="component" value="Unassembled WGS sequence"/>
</dbReference>
<feature type="compositionally biased region" description="Basic residues" evidence="1">
    <location>
        <begin position="318"/>
        <end position="331"/>
    </location>
</feature>
<dbReference type="OMA" id="WIDGNIM"/>
<evidence type="ECO:0000256" key="1">
    <source>
        <dbReference type="SAM" id="MobiDB-lite"/>
    </source>
</evidence>
<feature type="region of interest" description="Disordered" evidence="1">
    <location>
        <begin position="353"/>
        <end position="387"/>
    </location>
</feature>
<gene>
    <name evidence="2" type="ORF">THAR02_10665</name>
</gene>
<name>A0A0F9X8Y3_TRIHA</name>
<dbReference type="EMBL" id="JOKZ01000606">
    <property type="protein sequence ID" value="KKO97232.1"/>
    <property type="molecule type" value="Genomic_DNA"/>
</dbReference>
<organism evidence="2 3">
    <name type="scientific">Trichoderma harzianum</name>
    <name type="common">Hypocrea lixii</name>
    <dbReference type="NCBI Taxonomy" id="5544"/>
    <lineage>
        <taxon>Eukaryota</taxon>
        <taxon>Fungi</taxon>
        <taxon>Dikarya</taxon>
        <taxon>Ascomycota</taxon>
        <taxon>Pezizomycotina</taxon>
        <taxon>Sordariomycetes</taxon>
        <taxon>Hypocreomycetidae</taxon>
        <taxon>Hypocreales</taxon>
        <taxon>Hypocreaceae</taxon>
        <taxon>Trichoderma</taxon>
    </lineage>
</organism>
<dbReference type="OrthoDB" id="4367324at2759"/>
<feature type="compositionally biased region" description="Polar residues" evidence="1">
    <location>
        <begin position="271"/>
        <end position="285"/>
    </location>
</feature>
<feature type="region of interest" description="Disordered" evidence="1">
    <location>
        <begin position="245"/>
        <end position="341"/>
    </location>
</feature>
<feature type="compositionally biased region" description="Polar residues" evidence="1">
    <location>
        <begin position="353"/>
        <end position="365"/>
    </location>
</feature>
<reference evidence="3" key="1">
    <citation type="journal article" date="2015" name="Genome Announc.">
        <title>Draft whole-genome sequence of the biocontrol agent Trichoderma harzianum T6776.</title>
        <authorList>
            <person name="Baroncelli R."/>
            <person name="Piaggeschi G."/>
            <person name="Fiorini L."/>
            <person name="Bertolini E."/>
            <person name="Zapparata A."/>
            <person name="Pe M.E."/>
            <person name="Sarrocco S."/>
            <person name="Vannacci G."/>
        </authorList>
    </citation>
    <scope>NUCLEOTIDE SEQUENCE [LARGE SCALE GENOMIC DNA]</scope>
    <source>
        <strain evidence="3">T6776</strain>
    </source>
</reference>